<comment type="pathway">
    <text evidence="2">Alkene biosynthesis; ethylene biosynthesis via 2-oxoglutarate.</text>
</comment>
<dbReference type="InterPro" id="IPR044861">
    <property type="entry name" value="IPNS-like_FE2OG_OXY"/>
</dbReference>
<dbReference type="InterPro" id="IPR005123">
    <property type="entry name" value="Oxoglu/Fe-dep_dioxygenase_dom"/>
</dbReference>
<evidence type="ECO:0000256" key="2">
    <source>
        <dbReference type="ARBA" id="ARBA00004767"/>
    </source>
</evidence>
<evidence type="ECO:0000256" key="6">
    <source>
        <dbReference type="ARBA" id="ARBA00022666"/>
    </source>
</evidence>
<feature type="domain" description="Fe2OG dioxygenase" evidence="12">
    <location>
        <begin position="183"/>
        <end position="295"/>
    </location>
</feature>
<protein>
    <recommendedName>
        <fullName evidence="5">2-oxoglutarate-dependent ethylene/succinate-forming enzyme</fullName>
        <ecNumber evidence="4">1.13.12.19</ecNumber>
        <ecNumber evidence="3">1.14.20.7</ecNumber>
    </recommendedName>
    <alternativeName>
        <fullName evidence="7">2-oxoglutarate dioxygenase (ethylene-forming)</fullName>
    </alternativeName>
    <alternativeName>
        <fullName evidence="8">2-oxoglutarate/L-arginine monooxygenase/decarboxylase (succinate-forming)</fullName>
    </alternativeName>
</protein>
<evidence type="ECO:0000313" key="13">
    <source>
        <dbReference type="EMBL" id="MCK8787306.1"/>
    </source>
</evidence>
<dbReference type="Pfam" id="PF14226">
    <property type="entry name" value="DIOX_N"/>
    <property type="match status" value="1"/>
</dbReference>
<evidence type="ECO:0000256" key="3">
    <source>
        <dbReference type="ARBA" id="ARBA00012293"/>
    </source>
</evidence>
<sequence>MSEIPVIDLSPALEAPGGGTPADRLRLGREIDRTCREIGFFTVTGHGVPAAVMDALRDTANEFFALPLAEKRRAIHAVPGTPRGYIALGIEALSHGNALATPPDLKEYYHLGRESWPDEPYYTSGEGRRYFIPNLWPERPAGFREAAAAYYAAVERLALEMLRLSALGLGIDEHFFDDKFDRHITAMRLNHYPEQTEAPVPGQLRAGAHTDYGLFTILNGENVPGGLQVQTRGGRWGDTWLDVETDPRHFVINIGDLMMRWTNDRWVSNVHRVVNPPDGAAARSRRLSIAFFSHPNYDAPIECIAPAGDAKYPPVLSGEYRDLKYRQTRLAAA</sequence>
<dbReference type="PANTHER" id="PTHR47990">
    <property type="entry name" value="2-OXOGLUTARATE (2OG) AND FE(II)-DEPENDENT OXYGENASE SUPERFAMILY PROTEIN-RELATED"/>
    <property type="match status" value="1"/>
</dbReference>
<accession>A0A9X1YJH2</accession>
<reference evidence="13" key="1">
    <citation type="submission" date="2022-04" db="EMBL/GenBank/DDBJ databases">
        <title>Roseomonas acroporae sp. nov., isolated from coral Acropora digitifera.</title>
        <authorList>
            <person name="Sun H."/>
        </authorList>
    </citation>
    <scope>NUCLEOTIDE SEQUENCE</scope>
    <source>
        <strain evidence="13">NAR14</strain>
    </source>
</reference>
<dbReference type="PRINTS" id="PR00682">
    <property type="entry name" value="IPNSYNTHASE"/>
</dbReference>
<dbReference type="PROSITE" id="PS51471">
    <property type="entry name" value="FE2OG_OXY"/>
    <property type="match status" value="1"/>
</dbReference>
<evidence type="ECO:0000256" key="7">
    <source>
        <dbReference type="ARBA" id="ARBA00031011"/>
    </source>
</evidence>
<keyword evidence="6" id="KW-0266">Ethylene biosynthesis</keyword>
<evidence type="ECO:0000256" key="1">
    <source>
        <dbReference type="ARBA" id="ARBA00001954"/>
    </source>
</evidence>
<comment type="catalytic activity">
    <reaction evidence="9">
        <text>2-oxoglutarate + O2 + 2 H(+) = ethene + 3 CO2 + H2O</text>
        <dbReference type="Rhea" id="RHEA:31523"/>
        <dbReference type="ChEBI" id="CHEBI:15377"/>
        <dbReference type="ChEBI" id="CHEBI:15378"/>
        <dbReference type="ChEBI" id="CHEBI:15379"/>
        <dbReference type="ChEBI" id="CHEBI:16526"/>
        <dbReference type="ChEBI" id="CHEBI:16810"/>
        <dbReference type="ChEBI" id="CHEBI:18153"/>
        <dbReference type="EC" id="1.13.12.19"/>
    </reaction>
</comment>
<dbReference type="Gene3D" id="2.60.120.330">
    <property type="entry name" value="B-lactam Antibiotic, Isopenicillin N Synthase, Chain"/>
    <property type="match status" value="1"/>
</dbReference>
<dbReference type="GO" id="GO:0009693">
    <property type="term" value="P:ethylene biosynthetic process"/>
    <property type="evidence" value="ECO:0007669"/>
    <property type="project" value="UniProtKB-KW"/>
</dbReference>
<name>A0A9X1YJH2_9PROT</name>
<dbReference type="Proteomes" id="UP001139516">
    <property type="component" value="Unassembled WGS sequence"/>
</dbReference>
<comment type="caution">
    <text evidence="13">The sequence shown here is derived from an EMBL/GenBank/DDBJ whole genome shotgun (WGS) entry which is preliminary data.</text>
</comment>
<comment type="cofactor">
    <cofactor evidence="1">
        <name>Fe(2+)</name>
        <dbReference type="ChEBI" id="CHEBI:29033"/>
    </cofactor>
</comment>
<dbReference type="SUPFAM" id="SSF51197">
    <property type="entry name" value="Clavaminate synthase-like"/>
    <property type="match status" value="1"/>
</dbReference>
<keyword evidence="14" id="KW-1185">Reference proteome</keyword>
<evidence type="ECO:0000313" key="14">
    <source>
        <dbReference type="Proteomes" id="UP001139516"/>
    </source>
</evidence>
<gene>
    <name evidence="13" type="ORF">M0638_23320</name>
</gene>
<dbReference type="EMBL" id="JALPRX010000116">
    <property type="protein sequence ID" value="MCK8787306.1"/>
    <property type="molecule type" value="Genomic_DNA"/>
</dbReference>
<proteinExistence type="inferred from homology"/>
<dbReference type="GO" id="GO:0046872">
    <property type="term" value="F:metal ion binding"/>
    <property type="evidence" value="ECO:0007669"/>
    <property type="project" value="UniProtKB-KW"/>
</dbReference>
<evidence type="ECO:0000256" key="10">
    <source>
        <dbReference type="ARBA" id="ARBA00049359"/>
    </source>
</evidence>
<dbReference type="RefSeq" id="WP_248669359.1">
    <property type="nucleotide sequence ID" value="NZ_JALPRX010000116.1"/>
</dbReference>
<dbReference type="InterPro" id="IPR050231">
    <property type="entry name" value="Iron_ascorbate_oxido_reductase"/>
</dbReference>
<evidence type="ECO:0000256" key="11">
    <source>
        <dbReference type="RuleBase" id="RU003682"/>
    </source>
</evidence>
<dbReference type="GO" id="GO:0102276">
    <property type="term" value="F:2-oxoglutarate oxygenase/decarboxylase (ethylene-forming) activity"/>
    <property type="evidence" value="ECO:0007669"/>
    <property type="project" value="UniProtKB-EC"/>
</dbReference>
<evidence type="ECO:0000256" key="5">
    <source>
        <dbReference type="ARBA" id="ARBA00019045"/>
    </source>
</evidence>
<evidence type="ECO:0000259" key="12">
    <source>
        <dbReference type="PROSITE" id="PS51471"/>
    </source>
</evidence>
<keyword evidence="11" id="KW-0479">Metal-binding</keyword>
<evidence type="ECO:0000256" key="4">
    <source>
        <dbReference type="ARBA" id="ARBA00012531"/>
    </source>
</evidence>
<dbReference type="EC" id="1.14.20.7" evidence="3"/>
<dbReference type="InterPro" id="IPR027443">
    <property type="entry name" value="IPNS-like_sf"/>
</dbReference>
<evidence type="ECO:0000256" key="9">
    <source>
        <dbReference type="ARBA" id="ARBA00047725"/>
    </source>
</evidence>
<dbReference type="EC" id="1.13.12.19" evidence="4"/>
<evidence type="ECO:0000256" key="8">
    <source>
        <dbReference type="ARBA" id="ARBA00031282"/>
    </source>
</evidence>
<comment type="catalytic activity">
    <reaction evidence="10">
        <text>L-arginine + 2-oxoglutarate + O2 = guanidine + L-glutamate 5-semialdehyde + succinate + CO2</text>
        <dbReference type="Rhea" id="RHEA:31535"/>
        <dbReference type="ChEBI" id="CHEBI:15379"/>
        <dbReference type="ChEBI" id="CHEBI:16526"/>
        <dbReference type="ChEBI" id="CHEBI:16810"/>
        <dbReference type="ChEBI" id="CHEBI:30031"/>
        <dbReference type="ChEBI" id="CHEBI:30087"/>
        <dbReference type="ChEBI" id="CHEBI:32682"/>
        <dbReference type="ChEBI" id="CHEBI:58066"/>
        <dbReference type="EC" id="1.14.20.7"/>
    </reaction>
</comment>
<keyword evidence="11" id="KW-0408">Iron</keyword>
<dbReference type="Pfam" id="PF03171">
    <property type="entry name" value="2OG-FeII_Oxy"/>
    <property type="match status" value="1"/>
</dbReference>
<dbReference type="InterPro" id="IPR026992">
    <property type="entry name" value="DIOX_N"/>
</dbReference>
<organism evidence="13 14">
    <name type="scientific">Roseomonas acroporae</name>
    <dbReference type="NCBI Taxonomy" id="2937791"/>
    <lineage>
        <taxon>Bacteria</taxon>
        <taxon>Pseudomonadati</taxon>
        <taxon>Pseudomonadota</taxon>
        <taxon>Alphaproteobacteria</taxon>
        <taxon>Acetobacterales</taxon>
        <taxon>Roseomonadaceae</taxon>
        <taxon>Roseomonas</taxon>
    </lineage>
</organism>
<dbReference type="AlphaFoldDB" id="A0A9X1YJH2"/>
<keyword evidence="11" id="KW-0560">Oxidoreductase</keyword>
<comment type="similarity">
    <text evidence="11">Belongs to the iron/ascorbate-dependent oxidoreductase family.</text>
</comment>